<evidence type="ECO:0000313" key="2">
    <source>
        <dbReference type="EMBL" id="ACZ09440.1"/>
    </source>
</evidence>
<dbReference type="HOGENOM" id="CLU_1288139_0_0_0"/>
<dbReference type="RefSeq" id="WP_012862034.1">
    <property type="nucleotide sequence ID" value="NC_013517.1"/>
</dbReference>
<accession>D1AM66</accession>
<evidence type="ECO:0000259" key="1">
    <source>
        <dbReference type="PROSITE" id="PS50943"/>
    </source>
</evidence>
<name>D1AM66_SEBTE</name>
<dbReference type="PROSITE" id="PS50943">
    <property type="entry name" value="HTH_CROC1"/>
    <property type="match status" value="1"/>
</dbReference>
<dbReference type="AlphaFoldDB" id="D1AM66"/>
<gene>
    <name evidence="2" type="ordered locus">Sterm_2591</name>
</gene>
<evidence type="ECO:0000313" key="3">
    <source>
        <dbReference type="Proteomes" id="UP000000845"/>
    </source>
</evidence>
<dbReference type="Pfam" id="PF13413">
    <property type="entry name" value="HTH_25"/>
    <property type="match status" value="1"/>
</dbReference>
<dbReference type="Gene3D" id="1.10.260.40">
    <property type="entry name" value="lambda repressor-like DNA-binding domains"/>
    <property type="match status" value="1"/>
</dbReference>
<dbReference type="EMBL" id="CP001739">
    <property type="protein sequence ID" value="ACZ09440.1"/>
    <property type="molecule type" value="Genomic_DNA"/>
</dbReference>
<dbReference type="eggNOG" id="COG1426">
    <property type="taxonomic scope" value="Bacteria"/>
</dbReference>
<feature type="domain" description="HTH cro/C1-type" evidence="1">
    <location>
        <begin position="16"/>
        <end position="71"/>
    </location>
</feature>
<dbReference type="GO" id="GO:0003677">
    <property type="term" value="F:DNA binding"/>
    <property type="evidence" value="ECO:0007669"/>
    <property type="project" value="InterPro"/>
</dbReference>
<sequence>MIDFNVEKQNQILQFLKEKRKEIGYTLLDASEILKISPSYLKKLEDGEYKKTNLELLLNYYDLVGIDPQKLLYDLNILKDKPYYKIPIYGDLNAENIVDYILPTENIQFDESFFAYKLKEDYSHDFFKNDVVIVKKTSESFNEISETSILFSNKVNKVGIGTIRKIYSENDIASYNSFIISVNYDIFAISNSKKNLPSQIKIYGEIKGIIRLMD</sequence>
<keyword evidence="3" id="KW-1185">Reference proteome</keyword>
<dbReference type="CDD" id="cd00093">
    <property type="entry name" value="HTH_XRE"/>
    <property type="match status" value="1"/>
</dbReference>
<dbReference type="SUPFAM" id="SSF47413">
    <property type="entry name" value="lambda repressor-like DNA-binding domains"/>
    <property type="match status" value="1"/>
</dbReference>
<dbReference type="STRING" id="526218.Sterm_2591"/>
<dbReference type="KEGG" id="str:Sterm_2591"/>
<dbReference type="InterPro" id="IPR010982">
    <property type="entry name" value="Lambda_DNA-bd_dom_sf"/>
</dbReference>
<reference evidence="3" key="1">
    <citation type="submission" date="2009-09" db="EMBL/GenBank/DDBJ databases">
        <title>The complete chromosome of Sebaldella termitidis ATCC 33386.</title>
        <authorList>
            <consortium name="US DOE Joint Genome Institute (JGI-PGF)"/>
            <person name="Lucas S."/>
            <person name="Copeland A."/>
            <person name="Lapidus A."/>
            <person name="Glavina del Rio T."/>
            <person name="Dalin E."/>
            <person name="Tice H."/>
            <person name="Bruce D."/>
            <person name="Goodwin L."/>
            <person name="Pitluck S."/>
            <person name="Kyrpides N."/>
            <person name="Mavromatis K."/>
            <person name="Ivanova N."/>
            <person name="Mikhailova N."/>
            <person name="Sims D."/>
            <person name="Meincke L."/>
            <person name="Brettin T."/>
            <person name="Detter J.C."/>
            <person name="Han C."/>
            <person name="Larimer F."/>
            <person name="Land M."/>
            <person name="Hauser L."/>
            <person name="Markowitz V."/>
            <person name="Cheng J.F."/>
            <person name="Hugenholtz P."/>
            <person name="Woyke T."/>
            <person name="Wu D."/>
            <person name="Eisen J.A."/>
        </authorList>
    </citation>
    <scope>NUCLEOTIDE SEQUENCE [LARGE SCALE GENOMIC DNA]</scope>
    <source>
        <strain evidence="3">ATCC 33386 / NCTC 11300</strain>
    </source>
</reference>
<protein>
    <submittedName>
        <fullName evidence="2">Transcriptional regulator, XRE family</fullName>
    </submittedName>
</protein>
<organism evidence="2 3">
    <name type="scientific">Sebaldella termitidis (strain ATCC 33386 / NCTC 11300)</name>
    <dbReference type="NCBI Taxonomy" id="526218"/>
    <lineage>
        <taxon>Bacteria</taxon>
        <taxon>Fusobacteriati</taxon>
        <taxon>Fusobacteriota</taxon>
        <taxon>Fusobacteriia</taxon>
        <taxon>Fusobacteriales</taxon>
        <taxon>Leptotrichiaceae</taxon>
        <taxon>Sebaldella</taxon>
    </lineage>
</organism>
<reference evidence="2 3" key="2">
    <citation type="journal article" date="2010" name="Stand. Genomic Sci.">
        <title>Complete genome sequence of Sebaldella termitidis type strain (NCTC 11300).</title>
        <authorList>
            <person name="Harmon-Smith M."/>
            <person name="Celia L."/>
            <person name="Chertkov O."/>
            <person name="Lapidus A."/>
            <person name="Copeland A."/>
            <person name="Glavina Del Rio T."/>
            <person name="Nolan M."/>
            <person name="Lucas S."/>
            <person name="Tice H."/>
            <person name="Cheng J.F."/>
            <person name="Han C."/>
            <person name="Detter J.C."/>
            <person name="Bruce D."/>
            <person name="Goodwin L."/>
            <person name="Pitluck S."/>
            <person name="Pati A."/>
            <person name="Liolios K."/>
            <person name="Ivanova N."/>
            <person name="Mavromatis K."/>
            <person name="Mikhailova N."/>
            <person name="Chen A."/>
            <person name="Palaniappan K."/>
            <person name="Land M."/>
            <person name="Hauser L."/>
            <person name="Chang Y.J."/>
            <person name="Jeffries C.D."/>
            <person name="Brettin T."/>
            <person name="Goker M."/>
            <person name="Beck B."/>
            <person name="Bristow J."/>
            <person name="Eisen J.A."/>
            <person name="Markowitz V."/>
            <person name="Hugenholtz P."/>
            <person name="Kyrpides N.C."/>
            <person name="Klenk H.P."/>
            <person name="Chen F."/>
        </authorList>
    </citation>
    <scope>NUCLEOTIDE SEQUENCE [LARGE SCALE GENOMIC DNA]</scope>
    <source>
        <strain evidence="3">ATCC 33386 / NCTC 11300</strain>
    </source>
</reference>
<dbReference type="Proteomes" id="UP000000845">
    <property type="component" value="Chromosome"/>
</dbReference>
<dbReference type="SMART" id="SM00530">
    <property type="entry name" value="HTH_XRE"/>
    <property type="match status" value="1"/>
</dbReference>
<proteinExistence type="predicted"/>
<dbReference type="InterPro" id="IPR001387">
    <property type="entry name" value="Cro/C1-type_HTH"/>
</dbReference>